<comment type="caution">
    <text evidence="1">The sequence shown here is derived from an EMBL/GenBank/DDBJ whole genome shotgun (WGS) entry which is preliminary data.</text>
</comment>
<dbReference type="EMBL" id="SRLO01000081">
    <property type="protein sequence ID" value="TNN77540.1"/>
    <property type="molecule type" value="Genomic_DNA"/>
</dbReference>
<proteinExistence type="predicted"/>
<dbReference type="Proteomes" id="UP000314294">
    <property type="component" value="Unassembled WGS sequence"/>
</dbReference>
<evidence type="ECO:0000313" key="2">
    <source>
        <dbReference type="Proteomes" id="UP000314294"/>
    </source>
</evidence>
<gene>
    <name evidence="1" type="ORF">EYF80_012130</name>
</gene>
<accession>A0A4Z2IHT4</accession>
<dbReference type="AlphaFoldDB" id="A0A4Z2IHT4"/>
<organism evidence="1 2">
    <name type="scientific">Liparis tanakae</name>
    <name type="common">Tanaka's snailfish</name>
    <dbReference type="NCBI Taxonomy" id="230148"/>
    <lineage>
        <taxon>Eukaryota</taxon>
        <taxon>Metazoa</taxon>
        <taxon>Chordata</taxon>
        <taxon>Craniata</taxon>
        <taxon>Vertebrata</taxon>
        <taxon>Euteleostomi</taxon>
        <taxon>Actinopterygii</taxon>
        <taxon>Neopterygii</taxon>
        <taxon>Teleostei</taxon>
        <taxon>Neoteleostei</taxon>
        <taxon>Acanthomorphata</taxon>
        <taxon>Eupercaria</taxon>
        <taxon>Perciformes</taxon>
        <taxon>Cottioidei</taxon>
        <taxon>Cottales</taxon>
        <taxon>Liparidae</taxon>
        <taxon>Liparis</taxon>
    </lineage>
</organism>
<evidence type="ECO:0000313" key="1">
    <source>
        <dbReference type="EMBL" id="TNN77540.1"/>
    </source>
</evidence>
<protein>
    <submittedName>
        <fullName evidence="1">Uncharacterized protein</fullName>
    </submittedName>
</protein>
<sequence>MAAPFPLPHCDCKKRTSQSGTSLRTILWSLLGNLEQHCHQSGSAQVCGSCGYYLTHPLSGDAVLNRRVQTQVPEHFLRARQTFLVPAGTPGVYCDVKLEMVGIAEFSHK</sequence>
<reference evidence="1 2" key="1">
    <citation type="submission" date="2019-03" db="EMBL/GenBank/DDBJ databases">
        <title>First draft genome of Liparis tanakae, snailfish: a comprehensive survey of snailfish specific genes.</title>
        <authorList>
            <person name="Kim W."/>
            <person name="Song I."/>
            <person name="Jeong J.-H."/>
            <person name="Kim D."/>
            <person name="Kim S."/>
            <person name="Ryu S."/>
            <person name="Song J.Y."/>
            <person name="Lee S.K."/>
        </authorList>
    </citation>
    <scope>NUCLEOTIDE SEQUENCE [LARGE SCALE GENOMIC DNA]</scope>
    <source>
        <tissue evidence="1">Muscle</tissue>
    </source>
</reference>
<keyword evidence="2" id="KW-1185">Reference proteome</keyword>
<name>A0A4Z2IHT4_9TELE</name>